<feature type="domain" description="Endonuclease/exonuclease/phosphatase" evidence="1">
    <location>
        <begin position="9"/>
        <end position="179"/>
    </location>
</feature>
<accession>A0A062U4S2</accession>
<keyword evidence="3" id="KW-1185">Reference proteome</keyword>
<dbReference type="Pfam" id="PF03372">
    <property type="entry name" value="Exo_endo_phos"/>
    <property type="match status" value="1"/>
</dbReference>
<dbReference type="PATRIC" id="fig|1280946.3.peg.1276"/>
<dbReference type="AlphaFoldDB" id="A0A062U4S2"/>
<evidence type="ECO:0000259" key="1">
    <source>
        <dbReference type="Pfam" id="PF03372"/>
    </source>
</evidence>
<dbReference type="Gene3D" id="3.60.10.10">
    <property type="entry name" value="Endonuclease/exonuclease/phosphatase"/>
    <property type="match status" value="1"/>
</dbReference>
<evidence type="ECO:0000313" key="2">
    <source>
        <dbReference type="EMBL" id="KCZ55336.1"/>
    </source>
</evidence>
<dbReference type="OrthoDB" id="4482443at2"/>
<dbReference type="STRING" id="1280946.HY29_12430"/>
<proteinExistence type="predicted"/>
<reference evidence="2 3" key="1">
    <citation type="journal article" date="2014" name="Antonie Van Leeuwenhoek">
        <title>Hyphomonas beringensis sp. nov. and Hyphomonas chukchiensis sp. nov., isolated from surface seawater of the Bering Sea and Chukchi Sea.</title>
        <authorList>
            <person name="Li C."/>
            <person name="Lai Q."/>
            <person name="Li G."/>
            <person name="Dong C."/>
            <person name="Wang J."/>
            <person name="Liao Y."/>
            <person name="Shao Z."/>
        </authorList>
    </citation>
    <scope>NUCLEOTIDE SEQUENCE [LARGE SCALE GENOMIC DNA]</scope>
    <source>
        <strain evidence="2 3">25B14_1</strain>
    </source>
</reference>
<comment type="caution">
    <text evidence="2">The sequence shown here is derived from an EMBL/GenBank/DDBJ whole genome shotgun (WGS) entry which is preliminary data.</text>
</comment>
<sequence length="242" mass="26328">MTLARIACWNVAWHGQTSKRGKLANAHLESTEFDVAVISETNSGNDLGCHMISGGASWGYPISVASRRKIALLSRNPWKDTVCLEGARPLAGRYASGTTTTPAGEVRVVGVCIPWFACHVSTGARDRKNWEEYESFLKAVEPQLRAERDTALPLIVAGDFNMPIPHHSGQPPQAYHQLLELLGRVGLEVVTSAQAVPSGKPRLLNHISVHDLQTHSVTTWSNVLNDMELTDHAGALAELARP</sequence>
<dbReference type="InterPro" id="IPR036691">
    <property type="entry name" value="Endo/exonu/phosph_ase_sf"/>
</dbReference>
<dbReference type="eggNOG" id="ENOG5031959">
    <property type="taxonomic scope" value="Bacteria"/>
</dbReference>
<organism evidence="2 3">
    <name type="scientific">Hyphomonas beringensis</name>
    <dbReference type="NCBI Taxonomy" id="1280946"/>
    <lineage>
        <taxon>Bacteria</taxon>
        <taxon>Pseudomonadati</taxon>
        <taxon>Pseudomonadota</taxon>
        <taxon>Alphaproteobacteria</taxon>
        <taxon>Hyphomonadales</taxon>
        <taxon>Hyphomonadaceae</taxon>
        <taxon>Hyphomonas</taxon>
    </lineage>
</organism>
<evidence type="ECO:0000313" key="3">
    <source>
        <dbReference type="Proteomes" id="UP000027037"/>
    </source>
</evidence>
<name>A0A062U4S2_9PROT</name>
<dbReference type="Proteomes" id="UP000027037">
    <property type="component" value="Unassembled WGS sequence"/>
</dbReference>
<protein>
    <recommendedName>
        <fullName evidence="1">Endonuclease/exonuclease/phosphatase domain-containing protein</fullName>
    </recommendedName>
</protein>
<dbReference type="SUPFAM" id="SSF56219">
    <property type="entry name" value="DNase I-like"/>
    <property type="match status" value="1"/>
</dbReference>
<dbReference type="EMBL" id="AWFF01000031">
    <property type="protein sequence ID" value="KCZ55336.1"/>
    <property type="molecule type" value="Genomic_DNA"/>
</dbReference>
<gene>
    <name evidence="2" type="ORF">HY29_12430</name>
</gene>
<dbReference type="InterPro" id="IPR005135">
    <property type="entry name" value="Endo/exonuclease/phosphatase"/>
</dbReference>
<dbReference type="RefSeq" id="WP_051601208.1">
    <property type="nucleotide sequence ID" value="NZ_AWFF01000031.1"/>
</dbReference>